<organism evidence="4 5">
    <name type="scientific">Mesorhabditis spiculigera</name>
    <dbReference type="NCBI Taxonomy" id="96644"/>
    <lineage>
        <taxon>Eukaryota</taxon>
        <taxon>Metazoa</taxon>
        <taxon>Ecdysozoa</taxon>
        <taxon>Nematoda</taxon>
        <taxon>Chromadorea</taxon>
        <taxon>Rhabditida</taxon>
        <taxon>Rhabditina</taxon>
        <taxon>Rhabditomorpha</taxon>
        <taxon>Rhabditoidea</taxon>
        <taxon>Rhabditidae</taxon>
        <taxon>Mesorhabditinae</taxon>
        <taxon>Mesorhabditis</taxon>
    </lineage>
</organism>
<gene>
    <name evidence="4" type="ORF">MSPICULIGERA_LOCUS15494</name>
</gene>
<comment type="function">
    <text evidence="1">Central component in molecular interactions underlying sperm crawling. Forms an extensive filament system that extends from sperm villipoda, along the leading edge of the pseudopod.</text>
</comment>
<dbReference type="AlphaFoldDB" id="A0AA36G3T6"/>
<dbReference type="Proteomes" id="UP001177023">
    <property type="component" value="Unassembled WGS sequence"/>
</dbReference>
<keyword evidence="5" id="KW-1185">Reference proteome</keyword>
<feature type="domain" description="MSP" evidence="3">
    <location>
        <begin position="149"/>
        <end position="280"/>
    </location>
</feature>
<dbReference type="PANTHER" id="PTHR21515">
    <property type="entry name" value="MAJOR SPERM PROTEIN"/>
    <property type="match status" value="1"/>
</dbReference>
<keyword evidence="1" id="KW-0206">Cytoskeleton</keyword>
<reference evidence="4" key="1">
    <citation type="submission" date="2023-06" db="EMBL/GenBank/DDBJ databases">
        <authorList>
            <person name="Delattre M."/>
        </authorList>
    </citation>
    <scope>NUCLEOTIDE SEQUENCE</scope>
    <source>
        <strain evidence="4">AF72</strain>
    </source>
</reference>
<dbReference type="Pfam" id="PF00635">
    <property type="entry name" value="Motile_Sperm"/>
    <property type="match status" value="1"/>
</dbReference>
<dbReference type="InterPro" id="IPR013783">
    <property type="entry name" value="Ig-like_fold"/>
</dbReference>
<dbReference type="SUPFAM" id="SSF49354">
    <property type="entry name" value="PapD-like"/>
    <property type="match status" value="1"/>
</dbReference>
<evidence type="ECO:0000256" key="1">
    <source>
        <dbReference type="RuleBase" id="RU003425"/>
    </source>
</evidence>
<comment type="caution">
    <text evidence="4">The sequence shown here is derived from an EMBL/GenBank/DDBJ whole genome shotgun (WGS) entry which is preliminary data.</text>
</comment>
<feature type="region of interest" description="Disordered" evidence="2">
    <location>
        <begin position="1"/>
        <end position="47"/>
    </location>
</feature>
<dbReference type="InterPro" id="IPR008962">
    <property type="entry name" value="PapD-like_sf"/>
</dbReference>
<accession>A0AA36G3T6</accession>
<evidence type="ECO:0000256" key="2">
    <source>
        <dbReference type="SAM" id="MobiDB-lite"/>
    </source>
</evidence>
<keyword evidence="1" id="KW-0963">Cytoplasm</keyword>
<protein>
    <recommendedName>
        <fullName evidence="1">Major sperm protein</fullName>
    </recommendedName>
</protein>
<feature type="compositionally biased region" description="Basic and acidic residues" evidence="2">
    <location>
        <begin position="32"/>
        <end position="46"/>
    </location>
</feature>
<dbReference type="EMBL" id="CATQJA010002648">
    <property type="protein sequence ID" value="CAJ0577216.1"/>
    <property type="molecule type" value="Genomic_DNA"/>
</dbReference>
<name>A0AA36G3T6_9BILA</name>
<dbReference type="PANTHER" id="PTHR21515:SF10">
    <property type="entry name" value="MAJOR SPERM PROTEIN"/>
    <property type="match status" value="1"/>
</dbReference>
<evidence type="ECO:0000313" key="4">
    <source>
        <dbReference type="EMBL" id="CAJ0577216.1"/>
    </source>
</evidence>
<sequence length="280" mass="31396">MSKMQKVMKEKTSCDSGKSAGPQKSKKPVTKRGGEKDENLRKKDSDFQCTVFEAVHDGTDGNQSLAPTMAGSPVDFEEQLRREEEALLQMNVKDEEREKLEAARKASSHDIHRQQSAVQPNFKQVRKHGEDVVFASERRGVGGYVPGNFDPFDPRFLNKDVALKVSKERFKWQDSLSQVKLKLTNTGKGLRVFKVRCSDASLFRCDPAYGTLDAGKHCFLCITVTRPPTDCSKIKVESLPVEPGDHREPKEMMANRDPSKLQYTHIEVHPSTAMGADLSL</sequence>
<proteinExistence type="predicted"/>
<feature type="non-terminal residue" evidence="4">
    <location>
        <position position="1"/>
    </location>
</feature>
<dbReference type="Gene3D" id="2.60.40.10">
    <property type="entry name" value="Immunoglobulins"/>
    <property type="match status" value="1"/>
</dbReference>
<evidence type="ECO:0000313" key="5">
    <source>
        <dbReference type="Proteomes" id="UP001177023"/>
    </source>
</evidence>
<dbReference type="PROSITE" id="PS50202">
    <property type="entry name" value="MSP"/>
    <property type="match status" value="1"/>
</dbReference>
<dbReference type="InterPro" id="IPR000535">
    <property type="entry name" value="MSP_dom"/>
</dbReference>
<evidence type="ECO:0000259" key="3">
    <source>
        <dbReference type="PROSITE" id="PS50202"/>
    </source>
</evidence>